<comment type="caution">
    <text evidence="1">The sequence shown here is derived from an EMBL/GenBank/DDBJ whole genome shotgun (WGS) entry which is preliminary data.</text>
</comment>
<dbReference type="AlphaFoldDB" id="A0A414BUB7"/>
<evidence type="ECO:0000313" key="2">
    <source>
        <dbReference type="Proteomes" id="UP000286260"/>
    </source>
</evidence>
<protein>
    <submittedName>
        <fullName evidence="1">Uncharacterized protein</fullName>
    </submittedName>
</protein>
<dbReference type="EMBL" id="QSII01000026">
    <property type="protein sequence ID" value="RHC81147.1"/>
    <property type="molecule type" value="Genomic_DNA"/>
</dbReference>
<dbReference type="Proteomes" id="UP000286260">
    <property type="component" value="Unassembled WGS sequence"/>
</dbReference>
<reference evidence="1 2" key="1">
    <citation type="submission" date="2018-08" db="EMBL/GenBank/DDBJ databases">
        <title>A genome reference for cultivated species of the human gut microbiota.</title>
        <authorList>
            <person name="Zou Y."/>
            <person name="Xue W."/>
            <person name="Luo G."/>
        </authorList>
    </citation>
    <scope>NUCLEOTIDE SEQUENCE [LARGE SCALE GENOMIC DNA]</scope>
    <source>
        <strain evidence="1 2">AM34-17</strain>
    </source>
</reference>
<name>A0A414BUB7_9BACT</name>
<evidence type="ECO:0000313" key="1">
    <source>
        <dbReference type="EMBL" id="RHC81147.1"/>
    </source>
</evidence>
<organism evidence="1 2">
    <name type="scientific">Parabacteroides merdae</name>
    <dbReference type="NCBI Taxonomy" id="46503"/>
    <lineage>
        <taxon>Bacteria</taxon>
        <taxon>Pseudomonadati</taxon>
        <taxon>Bacteroidota</taxon>
        <taxon>Bacteroidia</taxon>
        <taxon>Bacteroidales</taxon>
        <taxon>Tannerellaceae</taxon>
        <taxon>Parabacteroides</taxon>
    </lineage>
</organism>
<sequence>MRLDNAEDVRRRNLAMLLSKACRTYTNEVLERHKLYDRFADDFINLHRHTDCVCALGKNNHCANLHIVEGILTTRKDLVIRYFVNKSLSLEQLESLVREYDTTVPPIQACPRQSTRLDYAPPAFGCYFGQKEISLITHYAFEAFLFIGDCSEAEIEALFSCSLQTPLQVRNNRMAAIFFDELSRKNLICREWQLVIDKNGLLESSTGTKLTANKLSSALSQSQGNDIKYRPMFAEMAKQLQIISSTAKNENK</sequence>
<gene>
    <name evidence="1" type="ORF">DW828_16345</name>
</gene>
<accession>A0A414BUB7</accession>
<proteinExistence type="predicted"/>
<dbReference type="RefSeq" id="WP_122204908.1">
    <property type="nucleotide sequence ID" value="NZ_QSII01000026.1"/>
</dbReference>